<dbReference type="SUPFAM" id="SSF46785">
    <property type="entry name" value="Winged helix' DNA-binding domain"/>
    <property type="match status" value="1"/>
</dbReference>
<proteinExistence type="predicted"/>
<evidence type="ECO:0000259" key="1">
    <source>
        <dbReference type="SMART" id="SM00418"/>
    </source>
</evidence>
<dbReference type="InterPro" id="IPR036390">
    <property type="entry name" value="WH_DNA-bd_sf"/>
</dbReference>
<gene>
    <name evidence="2" type="ORF">QLQ12_27945</name>
</gene>
<dbReference type="RefSeq" id="WP_282763496.1">
    <property type="nucleotide sequence ID" value="NZ_JASCTH010000019.1"/>
</dbReference>
<name>A0ABT6WRV0_9ACTN</name>
<dbReference type="InterPro" id="IPR011991">
    <property type="entry name" value="ArsR-like_HTH"/>
</dbReference>
<sequence>MFLKGRSGGGVKLSKQLLDIERRASKTPSMSLESGHRMVGDPMVLRALAHPLRLKLHALVGREGAITAAEAARQLGVSQALASHHLRQLAKYGYVEPAEAGDNRERPWRVTATSQQWDPGDSTEAWEQVDLIERFLVERSAAQLADWQQRRTADDPRWSEHTGVSQNLVYLTVEEMAALSRAWDELITPLARRRPLGDAQSRPADAIPVDITLVAVPVRPTASEG</sequence>
<organism evidence="2 3">
    <name type="scientific">Actinoplanes sandaracinus</name>
    <dbReference type="NCBI Taxonomy" id="3045177"/>
    <lineage>
        <taxon>Bacteria</taxon>
        <taxon>Bacillati</taxon>
        <taxon>Actinomycetota</taxon>
        <taxon>Actinomycetes</taxon>
        <taxon>Micromonosporales</taxon>
        <taxon>Micromonosporaceae</taxon>
        <taxon>Actinoplanes</taxon>
    </lineage>
</organism>
<dbReference type="EMBL" id="JASCTH010000019">
    <property type="protein sequence ID" value="MDI6102458.1"/>
    <property type="molecule type" value="Genomic_DNA"/>
</dbReference>
<dbReference type="Pfam" id="PF12840">
    <property type="entry name" value="HTH_20"/>
    <property type="match status" value="1"/>
</dbReference>
<dbReference type="Gene3D" id="1.10.10.10">
    <property type="entry name" value="Winged helix-like DNA-binding domain superfamily/Winged helix DNA-binding domain"/>
    <property type="match status" value="1"/>
</dbReference>
<comment type="caution">
    <text evidence="2">The sequence shown here is derived from an EMBL/GenBank/DDBJ whole genome shotgun (WGS) entry which is preliminary data.</text>
</comment>
<accession>A0ABT6WRV0</accession>
<dbReference type="Proteomes" id="UP001241758">
    <property type="component" value="Unassembled WGS sequence"/>
</dbReference>
<dbReference type="CDD" id="cd00090">
    <property type="entry name" value="HTH_ARSR"/>
    <property type="match status" value="1"/>
</dbReference>
<dbReference type="SMART" id="SM00418">
    <property type="entry name" value="HTH_ARSR"/>
    <property type="match status" value="1"/>
</dbReference>
<evidence type="ECO:0000313" key="3">
    <source>
        <dbReference type="Proteomes" id="UP001241758"/>
    </source>
</evidence>
<reference evidence="2 3" key="1">
    <citation type="submission" date="2023-05" db="EMBL/GenBank/DDBJ databases">
        <title>Actinoplanes sp. NEAU-A12 genome sequencing.</title>
        <authorList>
            <person name="Wang Z.-S."/>
        </authorList>
    </citation>
    <scope>NUCLEOTIDE SEQUENCE [LARGE SCALE GENOMIC DNA]</scope>
    <source>
        <strain evidence="2 3">NEAU-A12</strain>
    </source>
</reference>
<dbReference type="InterPro" id="IPR036388">
    <property type="entry name" value="WH-like_DNA-bd_sf"/>
</dbReference>
<protein>
    <submittedName>
        <fullName evidence="2">Helix-turn-helix domain-containing protein</fullName>
    </submittedName>
</protein>
<feature type="domain" description="HTH arsR-type" evidence="1">
    <location>
        <begin position="43"/>
        <end position="131"/>
    </location>
</feature>
<evidence type="ECO:0000313" key="2">
    <source>
        <dbReference type="EMBL" id="MDI6102458.1"/>
    </source>
</evidence>
<dbReference type="InterPro" id="IPR001845">
    <property type="entry name" value="HTH_ArsR_DNA-bd_dom"/>
</dbReference>
<keyword evidence="3" id="KW-1185">Reference proteome</keyword>